<dbReference type="InterPro" id="IPR002293">
    <property type="entry name" value="AA/rel_permease1"/>
</dbReference>
<keyword evidence="4 6" id="KW-1133">Transmembrane helix</keyword>
<dbReference type="KEGG" id="tve:TRV_00037"/>
<evidence type="ECO:0008006" key="9">
    <source>
        <dbReference type="Google" id="ProtNLM"/>
    </source>
</evidence>
<keyword evidence="5 6" id="KW-0472">Membrane</keyword>
<name>D4CZ00_TRIVH</name>
<feature type="transmembrane region" description="Helical" evidence="6">
    <location>
        <begin position="423"/>
        <end position="447"/>
    </location>
</feature>
<dbReference type="GO" id="GO:0016020">
    <property type="term" value="C:membrane"/>
    <property type="evidence" value="ECO:0007669"/>
    <property type="project" value="UniProtKB-SubCell"/>
</dbReference>
<dbReference type="GeneID" id="9582018"/>
<dbReference type="GO" id="GO:0022857">
    <property type="term" value="F:transmembrane transporter activity"/>
    <property type="evidence" value="ECO:0007669"/>
    <property type="project" value="InterPro"/>
</dbReference>
<evidence type="ECO:0000313" key="8">
    <source>
        <dbReference type="Proteomes" id="UP000008383"/>
    </source>
</evidence>
<organism evidence="7 8">
    <name type="scientific">Trichophyton verrucosum (strain HKI 0517)</name>
    <dbReference type="NCBI Taxonomy" id="663202"/>
    <lineage>
        <taxon>Eukaryota</taxon>
        <taxon>Fungi</taxon>
        <taxon>Dikarya</taxon>
        <taxon>Ascomycota</taxon>
        <taxon>Pezizomycotina</taxon>
        <taxon>Eurotiomycetes</taxon>
        <taxon>Eurotiomycetidae</taxon>
        <taxon>Onygenales</taxon>
        <taxon>Arthrodermataceae</taxon>
        <taxon>Trichophyton</taxon>
    </lineage>
</organism>
<evidence type="ECO:0000256" key="2">
    <source>
        <dbReference type="ARBA" id="ARBA00022448"/>
    </source>
</evidence>
<evidence type="ECO:0000256" key="4">
    <source>
        <dbReference type="ARBA" id="ARBA00022989"/>
    </source>
</evidence>
<feature type="transmembrane region" description="Helical" evidence="6">
    <location>
        <begin position="397"/>
        <end position="417"/>
    </location>
</feature>
<feature type="transmembrane region" description="Helical" evidence="6">
    <location>
        <begin position="247"/>
        <end position="275"/>
    </location>
</feature>
<dbReference type="EMBL" id="ACYE01000002">
    <property type="protein sequence ID" value="EFE45164.1"/>
    <property type="molecule type" value="Genomic_DNA"/>
</dbReference>
<keyword evidence="2" id="KW-0813">Transport</keyword>
<feature type="transmembrane region" description="Helical" evidence="6">
    <location>
        <begin position="519"/>
        <end position="538"/>
    </location>
</feature>
<evidence type="ECO:0000256" key="6">
    <source>
        <dbReference type="SAM" id="Phobius"/>
    </source>
</evidence>
<dbReference type="PANTHER" id="PTHR45649">
    <property type="entry name" value="AMINO-ACID PERMEASE BAT1"/>
    <property type="match status" value="1"/>
</dbReference>
<dbReference type="Proteomes" id="UP000008383">
    <property type="component" value="Unassembled WGS sequence"/>
</dbReference>
<dbReference type="Gene3D" id="1.20.1740.10">
    <property type="entry name" value="Amino acid/polyamine transporter I"/>
    <property type="match status" value="1"/>
</dbReference>
<dbReference type="RefSeq" id="XP_003025775.1">
    <property type="nucleotide sequence ID" value="XM_003025729.1"/>
</dbReference>
<protein>
    <recommendedName>
        <fullName evidence="9">Choline transport protein</fullName>
    </recommendedName>
</protein>
<feature type="transmembrane region" description="Helical" evidence="6">
    <location>
        <begin position="164"/>
        <end position="183"/>
    </location>
</feature>
<reference evidence="8" key="1">
    <citation type="journal article" date="2011" name="Genome Biol.">
        <title>Comparative and functional genomics provide insights into the pathogenicity of dermatophytic fungi.</title>
        <authorList>
            <person name="Burmester A."/>
            <person name="Shelest E."/>
            <person name="Gloeckner G."/>
            <person name="Heddergott C."/>
            <person name="Schindler S."/>
            <person name="Staib P."/>
            <person name="Heidel A."/>
            <person name="Felder M."/>
            <person name="Petzold A."/>
            <person name="Szafranski K."/>
            <person name="Feuermann M."/>
            <person name="Pedruzzi I."/>
            <person name="Priebe S."/>
            <person name="Groth M."/>
            <person name="Winkler R."/>
            <person name="Li W."/>
            <person name="Kniemeyer O."/>
            <person name="Schroeckh V."/>
            <person name="Hertweck C."/>
            <person name="Hube B."/>
            <person name="White T.C."/>
            <person name="Platzer M."/>
            <person name="Guthke R."/>
            <person name="Heitman J."/>
            <person name="Woestemeyer J."/>
            <person name="Zipfel P.F."/>
            <person name="Monod M."/>
            <person name="Brakhage A.A."/>
        </authorList>
    </citation>
    <scope>NUCLEOTIDE SEQUENCE [LARGE SCALE GENOMIC DNA]</scope>
    <source>
        <strain evidence="8">HKI 0517</strain>
    </source>
</reference>
<evidence type="ECO:0000313" key="7">
    <source>
        <dbReference type="EMBL" id="EFE45164.1"/>
    </source>
</evidence>
<comment type="subcellular location">
    <subcellularLocation>
        <location evidence="1">Membrane</location>
        <topology evidence="1">Multi-pass membrane protein</topology>
    </subcellularLocation>
</comment>
<dbReference type="HOGENOM" id="CLU_004495_6_1_1"/>
<keyword evidence="3 6" id="KW-0812">Transmembrane</keyword>
<evidence type="ECO:0000256" key="1">
    <source>
        <dbReference type="ARBA" id="ARBA00004141"/>
    </source>
</evidence>
<dbReference type="AlphaFoldDB" id="D4CZ00"/>
<feature type="transmembrane region" description="Helical" evidence="6">
    <location>
        <begin position="344"/>
        <end position="367"/>
    </location>
</feature>
<dbReference type="Pfam" id="PF13520">
    <property type="entry name" value="AA_permease_2"/>
    <property type="match status" value="1"/>
</dbReference>
<sequence length="563" mass="61226">MRLEHDGGSLAGDSDREELNRLGKKQVLRAFLINNQRGFRFLSILGFSCAVLITWEASLVLFLTGLRNGGHAGIIYGYIVIWVGNLAVFTTLSELVSMAPTSGGQYHWVAMLAPKSMAKFLSYITGWLTVAGWQAGFASACFLTGSMIQGLIIFTNPSYSPSSWHTTLLLCAVALYCVFVNVVTSRLLPAFEKIALALHVLGFLAVLIPLVTFGEKNDANLVFKNFINEGNWSSQGVSFLVGLIGNAFAFLGQFTVLGLFLMYPIFFWLTILIGLDGAYHMSEEIQNPSITVPRSIILTLVINGSLGLSMLIATLFSIVDLSASIESPTGLPFIEIFRQSTGSIAGSATMASVIVTLALFANCNYLASTSRMTWSFARDRGLPGWKSLTKVEKRTEVPLMSILVTATITILLSLIVIGSTTAFNIIVSLTVACLYLSYLLATSMLLYHRCVGNVSYPSSNTGMGQTLANTTGARLIWGPWHLRGAMGIATNIFGVIYLTVILIFSFFPADASPTAEGMNYSVAIWSFVIVFSIVYYLAYARRVYDGPVVEIDTTPSIEPALKQ</sequence>
<feature type="transmembrane region" description="Helical" evidence="6">
    <location>
        <begin position="484"/>
        <end position="507"/>
    </location>
</feature>
<evidence type="ECO:0000256" key="5">
    <source>
        <dbReference type="ARBA" id="ARBA00023136"/>
    </source>
</evidence>
<gene>
    <name evidence="7" type="ORF">TRV_00037</name>
</gene>
<dbReference type="PIRSF" id="PIRSF006060">
    <property type="entry name" value="AA_transporter"/>
    <property type="match status" value="1"/>
</dbReference>
<dbReference type="PANTHER" id="PTHR45649:SF1">
    <property type="entry name" value="TRANSPORTER, PUTATIVE (EUROFUNG)-RELATED"/>
    <property type="match status" value="1"/>
</dbReference>
<feature type="transmembrane region" description="Helical" evidence="6">
    <location>
        <begin position="296"/>
        <end position="319"/>
    </location>
</feature>
<dbReference type="OrthoDB" id="3257095at2759"/>
<feature type="transmembrane region" description="Helical" evidence="6">
    <location>
        <begin position="39"/>
        <end position="63"/>
    </location>
</feature>
<accession>D4CZ00</accession>
<feature type="transmembrane region" description="Helical" evidence="6">
    <location>
        <begin position="120"/>
        <end position="152"/>
    </location>
</feature>
<proteinExistence type="predicted"/>
<evidence type="ECO:0000256" key="3">
    <source>
        <dbReference type="ARBA" id="ARBA00022692"/>
    </source>
</evidence>
<keyword evidence="8" id="KW-1185">Reference proteome</keyword>
<comment type="caution">
    <text evidence="7">The sequence shown here is derived from an EMBL/GenBank/DDBJ whole genome shotgun (WGS) entry which is preliminary data.</text>
</comment>
<feature type="transmembrane region" description="Helical" evidence="6">
    <location>
        <begin position="195"/>
        <end position="214"/>
    </location>
</feature>
<feature type="transmembrane region" description="Helical" evidence="6">
    <location>
        <begin position="75"/>
        <end position="99"/>
    </location>
</feature>